<evidence type="ECO:0000256" key="1">
    <source>
        <dbReference type="SAM" id="Phobius"/>
    </source>
</evidence>
<keyword evidence="3" id="KW-1185">Reference proteome</keyword>
<keyword evidence="1" id="KW-0812">Transmembrane</keyword>
<dbReference type="VEuPathDB" id="AmoebaDB:NAEGRDRAFT_75419"/>
<dbReference type="KEGG" id="ngr:NAEGRDRAFT_75419"/>
<sequence length="261" mass="28694">MGVSIPSVIQSNGMTNLYKFKTDPVTSSNLMVFVLPCEGKIDWFIANSSQVSKASELTTGNSLFSFIFPQIKYKSRSSKDDIPNVVTPFNLKGIYGILPGNSTYYLKVTNSGNVKARYNLLYSTSTNPYPILPSSDSITVKQNGDQIELSWNPVVENAAYIDYCVYAHSEQEHDDGDVHGSACAVFADSELQGCTSSTSFVLNLKKSAAYHIDVVATRKDNGRSWAYIGQEYVFKMNSAVGTFNMACLLLLATLQFVIVLC</sequence>
<feature type="transmembrane region" description="Helical" evidence="1">
    <location>
        <begin position="239"/>
        <end position="260"/>
    </location>
</feature>
<keyword evidence="1" id="KW-0472">Membrane</keyword>
<keyword evidence="1" id="KW-1133">Transmembrane helix</keyword>
<dbReference type="RefSeq" id="XP_002669651.1">
    <property type="nucleotide sequence ID" value="XM_002669605.1"/>
</dbReference>
<proteinExistence type="predicted"/>
<evidence type="ECO:0000313" key="3">
    <source>
        <dbReference type="Proteomes" id="UP000006671"/>
    </source>
</evidence>
<dbReference type="Proteomes" id="UP000006671">
    <property type="component" value="Unassembled WGS sequence"/>
</dbReference>
<name>D2W210_NAEGR</name>
<dbReference type="GeneID" id="8856097"/>
<reference evidence="2 3" key="1">
    <citation type="journal article" date="2010" name="Cell">
        <title>The genome of Naegleria gruberi illuminates early eukaryotic versatility.</title>
        <authorList>
            <person name="Fritz-Laylin L.K."/>
            <person name="Prochnik S.E."/>
            <person name="Ginger M.L."/>
            <person name="Dacks J.B."/>
            <person name="Carpenter M.L."/>
            <person name="Field M.C."/>
            <person name="Kuo A."/>
            <person name="Paredez A."/>
            <person name="Chapman J."/>
            <person name="Pham J."/>
            <person name="Shu S."/>
            <person name="Neupane R."/>
            <person name="Cipriano M."/>
            <person name="Mancuso J."/>
            <person name="Tu H."/>
            <person name="Salamov A."/>
            <person name="Lindquist E."/>
            <person name="Shapiro H."/>
            <person name="Lucas S."/>
            <person name="Grigoriev I.V."/>
            <person name="Cande W.Z."/>
            <person name="Fulton C."/>
            <person name="Rokhsar D.S."/>
            <person name="Dawson S.C."/>
        </authorList>
    </citation>
    <scope>NUCLEOTIDE SEQUENCE [LARGE SCALE GENOMIC DNA]</scope>
    <source>
        <strain evidence="2 3">NEG-M</strain>
    </source>
</reference>
<dbReference type="AlphaFoldDB" id="D2W210"/>
<organism evidence="3">
    <name type="scientific">Naegleria gruberi</name>
    <name type="common">Amoeba</name>
    <dbReference type="NCBI Taxonomy" id="5762"/>
    <lineage>
        <taxon>Eukaryota</taxon>
        <taxon>Discoba</taxon>
        <taxon>Heterolobosea</taxon>
        <taxon>Tetramitia</taxon>
        <taxon>Eutetramitia</taxon>
        <taxon>Vahlkampfiidae</taxon>
        <taxon>Naegleria</taxon>
    </lineage>
</organism>
<dbReference type="EMBL" id="GG738924">
    <property type="protein sequence ID" value="EFC36907.1"/>
    <property type="molecule type" value="Genomic_DNA"/>
</dbReference>
<dbReference type="InParanoid" id="D2W210"/>
<gene>
    <name evidence="2" type="ORF">NAEGRDRAFT_75419</name>
</gene>
<protein>
    <submittedName>
        <fullName evidence="2">Predicted protein</fullName>
    </submittedName>
</protein>
<evidence type="ECO:0000313" key="2">
    <source>
        <dbReference type="EMBL" id="EFC36907.1"/>
    </source>
</evidence>
<accession>D2W210</accession>